<dbReference type="SUPFAM" id="SSF69318">
    <property type="entry name" value="Integrin alpha N-terminal domain"/>
    <property type="match status" value="1"/>
</dbReference>
<keyword evidence="2" id="KW-1185">Reference proteome</keyword>
<proteinExistence type="predicted"/>
<accession>A0A1H0M7U2</accession>
<evidence type="ECO:0008006" key="3">
    <source>
        <dbReference type="Google" id="ProtNLM"/>
    </source>
</evidence>
<evidence type="ECO:0000313" key="1">
    <source>
        <dbReference type="EMBL" id="SDO76427.1"/>
    </source>
</evidence>
<dbReference type="EMBL" id="FNJI01000005">
    <property type="protein sequence ID" value="SDO76427.1"/>
    <property type="molecule type" value="Genomic_DNA"/>
</dbReference>
<reference evidence="1 2" key="1">
    <citation type="submission" date="2016-10" db="EMBL/GenBank/DDBJ databases">
        <authorList>
            <person name="de Groot N.N."/>
        </authorList>
    </citation>
    <scope>NUCLEOTIDE SEQUENCE [LARGE SCALE GENOMIC DNA]</scope>
    <source>
        <strain evidence="1 2">DSM 12130</strain>
    </source>
</reference>
<organism evidence="1 2">
    <name type="scientific">Desulforhopalus singaporensis</name>
    <dbReference type="NCBI Taxonomy" id="91360"/>
    <lineage>
        <taxon>Bacteria</taxon>
        <taxon>Pseudomonadati</taxon>
        <taxon>Thermodesulfobacteriota</taxon>
        <taxon>Desulfobulbia</taxon>
        <taxon>Desulfobulbales</taxon>
        <taxon>Desulfocapsaceae</taxon>
        <taxon>Desulforhopalus</taxon>
    </lineage>
</organism>
<protein>
    <recommendedName>
        <fullName evidence="3">Repeat domain-containing protein</fullName>
    </recommendedName>
</protein>
<sequence>MRIIPLLFTLFFSLLCFVQPLWAEDSGQLYRLVFAKFDKNSIGKYGFLGDSIENMLMSRLASRDRIQVIDTVLSKQDLAQLKERKLAGLFPADDDSSNFLVTGGVFETVSGLTVNITLYPLSGDRDEQNYTVNSLTEKEIISDIERLASKIAAESFGYKIVEKAKSEKGDPSGLSGFTTAHPEEAYKRGLYTGTVAGSGRAGFTVASVGVKRKLTFDKEITALAAGDIDGNGVQEFIVLQHSTLEAYRVSGRRIVKLGSIELSRDVKIHALNLVDVDEDGTQEIVLSATSGIDVASLILGWRETRGFEVIADYIRWYLRPVDIPGEGVRLCGQRRGTERLELVRPGIFVMDVAKDFVLKPQQQLALPPGLNLFDFSYADLDGDNFYEVVAVDGDEHLRVYSPSNQLMWVSSAKFGGSKMYLGPNTGGAINEQDRKNFTADEDGDRELVFVPARILVTDLDQNGADEIVINENKMTAFGFFEKLRPYKSGSVVGMAWVGDELVEAWRTGSYRGYLVDYAVRPPVTPPTAGSAGKSDKNEGATLFIANIPASGSLAAILPGGSRSELAVYDLVFSQKVAE</sequence>
<evidence type="ECO:0000313" key="2">
    <source>
        <dbReference type="Proteomes" id="UP000199073"/>
    </source>
</evidence>
<dbReference type="Proteomes" id="UP000199073">
    <property type="component" value="Unassembled WGS sequence"/>
</dbReference>
<dbReference type="RefSeq" id="WP_092220420.1">
    <property type="nucleotide sequence ID" value="NZ_FNJI01000005.1"/>
</dbReference>
<dbReference type="InterPro" id="IPR028994">
    <property type="entry name" value="Integrin_alpha_N"/>
</dbReference>
<name>A0A1H0M7U2_9BACT</name>
<dbReference type="OrthoDB" id="5422153at2"/>
<dbReference type="STRING" id="91360.SAMN05660330_01014"/>
<dbReference type="AlphaFoldDB" id="A0A1H0M7U2"/>
<gene>
    <name evidence="1" type="ORF">SAMN05660330_01014</name>
</gene>